<dbReference type="PROSITE" id="PS51007">
    <property type="entry name" value="CYTC"/>
    <property type="match status" value="1"/>
</dbReference>
<dbReference type="SUPFAM" id="SSF46626">
    <property type="entry name" value="Cytochrome c"/>
    <property type="match status" value="1"/>
</dbReference>
<dbReference type="PANTHER" id="PTHR11961">
    <property type="entry name" value="CYTOCHROME C"/>
    <property type="match status" value="1"/>
</dbReference>
<dbReference type="RefSeq" id="WP_283426747.1">
    <property type="nucleotide sequence ID" value="NZ_FXTY01000005.1"/>
</dbReference>
<dbReference type="InterPro" id="IPR036909">
    <property type="entry name" value="Cyt_c-like_dom_sf"/>
</dbReference>
<proteinExistence type="predicted"/>
<keyword evidence="2 6" id="KW-0349">Heme</keyword>
<evidence type="ECO:0000256" key="4">
    <source>
        <dbReference type="ARBA" id="ARBA00022982"/>
    </source>
</evidence>
<dbReference type="InterPro" id="IPR009056">
    <property type="entry name" value="Cyt_c-like_dom"/>
</dbReference>
<protein>
    <submittedName>
        <fullName evidence="8">Cytochrome c</fullName>
    </submittedName>
</protein>
<evidence type="ECO:0000313" key="9">
    <source>
        <dbReference type="Proteomes" id="UP001157961"/>
    </source>
</evidence>
<gene>
    <name evidence="8" type="ORF">SAMN06265373_105348</name>
</gene>
<organism evidence="8 9">
    <name type="scientific">Shimia sagamensis</name>
    <dbReference type="NCBI Taxonomy" id="1566352"/>
    <lineage>
        <taxon>Bacteria</taxon>
        <taxon>Pseudomonadati</taxon>
        <taxon>Pseudomonadota</taxon>
        <taxon>Alphaproteobacteria</taxon>
        <taxon>Rhodobacterales</taxon>
        <taxon>Roseobacteraceae</taxon>
    </lineage>
</organism>
<evidence type="ECO:0000256" key="2">
    <source>
        <dbReference type="ARBA" id="ARBA00022617"/>
    </source>
</evidence>
<dbReference type="Gene3D" id="1.10.760.10">
    <property type="entry name" value="Cytochrome c-like domain"/>
    <property type="match status" value="1"/>
</dbReference>
<reference evidence="8 9" key="1">
    <citation type="submission" date="2017-05" db="EMBL/GenBank/DDBJ databases">
        <authorList>
            <person name="Varghese N."/>
            <person name="Submissions S."/>
        </authorList>
    </citation>
    <scope>NUCLEOTIDE SEQUENCE [LARGE SCALE GENOMIC DNA]</scope>
    <source>
        <strain evidence="8 9">DSM 29734</strain>
    </source>
</reference>
<evidence type="ECO:0000256" key="3">
    <source>
        <dbReference type="ARBA" id="ARBA00022723"/>
    </source>
</evidence>
<keyword evidence="1" id="KW-0813">Transport</keyword>
<evidence type="ECO:0000256" key="1">
    <source>
        <dbReference type="ARBA" id="ARBA00022448"/>
    </source>
</evidence>
<dbReference type="PRINTS" id="PR00604">
    <property type="entry name" value="CYTCHRMECIAB"/>
</dbReference>
<accession>A0ABY1P6A1</accession>
<comment type="caution">
    <text evidence="8">The sequence shown here is derived from an EMBL/GenBank/DDBJ whole genome shotgun (WGS) entry which is preliminary data.</text>
</comment>
<keyword evidence="3 6" id="KW-0479">Metal-binding</keyword>
<sequence length="175" mass="18194">MFDTMTMTKVVGALCGALLVFLLASWAAETLYHTGPSGHGDDHAQQAYVIEVEGGDDAGAAVEEGPSLEELLAAADVDKGAKVFSKCKACHKLDDGANGTGPHLYGVVDRAVGSVDGFAYSGSLVAVADTWSNENLDHFLANPKSFAPGTKMSFSGLKKAKDRANLIAYLQTIGG</sequence>
<dbReference type="Pfam" id="PF00034">
    <property type="entry name" value="Cytochrom_C"/>
    <property type="match status" value="1"/>
</dbReference>
<name>A0ABY1P6A1_9RHOB</name>
<dbReference type="Proteomes" id="UP001157961">
    <property type="component" value="Unassembled WGS sequence"/>
</dbReference>
<evidence type="ECO:0000256" key="5">
    <source>
        <dbReference type="ARBA" id="ARBA00023004"/>
    </source>
</evidence>
<evidence type="ECO:0000256" key="6">
    <source>
        <dbReference type="PROSITE-ProRule" id="PRU00433"/>
    </source>
</evidence>
<evidence type="ECO:0000313" key="8">
    <source>
        <dbReference type="EMBL" id="SMP26917.1"/>
    </source>
</evidence>
<feature type="domain" description="Cytochrome c" evidence="7">
    <location>
        <begin position="75"/>
        <end position="174"/>
    </location>
</feature>
<keyword evidence="5 6" id="KW-0408">Iron</keyword>
<dbReference type="InterPro" id="IPR002327">
    <property type="entry name" value="Cyt_c_1A/1B"/>
</dbReference>
<keyword evidence="9" id="KW-1185">Reference proteome</keyword>
<keyword evidence="4" id="KW-0249">Electron transport</keyword>
<dbReference type="EMBL" id="FXTY01000005">
    <property type="protein sequence ID" value="SMP26917.1"/>
    <property type="molecule type" value="Genomic_DNA"/>
</dbReference>
<evidence type="ECO:0000259" key="7">
    <source>
        <dbReference type="PROSITE" id="PS51007"/>
    </source>
</evidence>